<feature type="domain" description="NAD-dependent epimerase/dehydratase" evidence="1">
    <location>
        <begin position="17"/>
        <end position="224"/>
    </location>
</feature>
<dbReference type="EMBL" id="CP008706">
    <property type="protein sequence ID" value="AKA33440.1"/>
    <property type="molecule type" value="Genomic_DNA"/>
</dbReference>
<dbReference type="Proteomes" id="UP000280073">
    <property type="component" value="Unassembled WGS sequence"/>
</dbReference>
<dbReference type="SUPFAM" id="SSF51735">
    <property type="entry name" value="NAD(P)-binding Rossmann-fold domains"/>
    <property type="match status" value="1"/>
</dbReference>
<dbReference type="Proteomes" id="UP000032746">
    <property type="component" value="Chromosome"/>
</dbReference>
<dbReference type="InterPro" id="IPR029058">
    <property type="entry name" value="AB_hydrolase_fold"/>
</dbReference>
<evidence type="ECO:0000313" key="8">
    <source>
        <dbReference type="EMBL" id="RTQ72518.1"/>
    </source>
</evidence>
<dbReference type="GO" id="GO:0016787">
    <property type="term" value="F:hydrolase activity"/>
    <property type="evidence" value="ECO:0007669"/>
    <property type="project" value="UniProtKB-KW"/>
</dbReference>
<evidence type="ECO:0000259" key="2">
    <source>
        <dbReference type="Pfam" id="PF12697"/>
    </source>
</evidence>
<keyword evidence="4" id="KW-0378">Hydrolase</keyword>
<proteinExistence type="predicted"/>
<evidence type="ECO:0000313" key="4">
    <source>
        <dbReference type="EMBL" id="MQR50188.1"/>
    </source>
</evidence>
<evidence type="ECO:0000313" key="3">
    <source>
        <dbReference type="EMBL" id="AKA33440.1"/>
    </source>
</evidence>
<reference evidence="8 10" key="4">
    <citation type="submission" date="2018-12" db="EMBL/GenBank/DDBJ databases">
        <title>Draft Genome Sequences Human Pathogenic Acinetobacter baumannii Strains.</title>
        <authorList>
            <person name="Madhi M."/>
            <person name="Ronco T."/>
            <person name="Olsen R.H."/>
            <person name="Hassani A."/>
        </authorList>
    </citation>
    <scope>NUCLEOTIDE SEQUENCE [LARGE SCALE GENOMIC DNA]</scope>
    <source>
        <strain evidence="8 10">AB3</strain>
    </source>
</reference>
<dbReference type="Proteomes" id="UP000461234">
    <property type="component" value="Unassembled WGS sequence"/>
</dbReference>
<dbReference type="InterPro" id="IPR001509">
    <property type="entry name" value="Epimerase_deHydtase"/>
</dbReference>
<organism evidence="3 9">
    <name type="scientific">Acinetobacter baumannii</name>
    <dbReference type="NCBI Taxonomy" id="470"/>
    <lineage>
        <taxon>Bacteria</taxon>
        <taxon>Pseudomonadati</taxon>
        <taxon>Pseudomonadota</taxon>
        <taxon>Gammaproteobacteria</taxon>
        <taxon>Moraxellales</taxon>
        <taxon>Moraxellaceae</taxon>
        <taxon>Acinetobacter</taxon>
        <taxon>Acinetobacter calcoaceticus/baumannii complex</taxon>
    </lineage>
</organism>
<evidence type="ECO:0000313" key="12">
    <source>
        <dbReference type="Proteomes" id="UP000439424"/>
    </source>
</evidence>
<evidence type="ECO:0000313" key="13">
    <source>
        <dbReference type="Proteomes" id="UP000461234"/>
    </source>
</evidence>
<dbReference type="EMBL" id="CP072270">
    <property type="protein sequence ID" value="QTK43381.1"/>
    <property type="molecule type" value="Genomic_DNA"/>
</dbReference>
<dbReference type="SUPFAM" id="SSF53474">
    <property type="entry name" value="alpha/beta-Hydrolases"/>
    <property type="match status" value="1"/>
</dbReference>
<reference evidence="4 13" key="5">
    <citation type="submission" date="2019-10" db="EMBL/GenBank/DDBJ databases">
        <title>Genetic environment of the oxa23 gene and comparative analysis of carbapenem resistant Acinetobacter baumannii isolates belonging to global clone 1, lineage 2 recovered in a burns hospital outbreak in 2012-2013.</title>
        <authorList>
            <person name="Douraghi M."/>
            <person name="Aris P."/>
            <person name="Kenyon J."/>
            <person name="Hamidian M."/>
        </authorList>
    </citation>
    <scope>NUCLEOTIDE SEQUENCE [LARGE SCALE GENOMIC DNA]</scope>
    <source>
        <strain evidence="4 13">ABS103</strain>
    </source>
</reference>
<evidence type="ECO:0000313" key="10">
    <source>
        <dbReference type="Proteomes" id="UP000268239"/>
    </source>
</evidence>
<reference evidence="3 9" key="1">
    <citation type="journal article" date="2015" name="J. Bacteriol.">
        <title>Resources for Genetic and Genomic Analysis of Emerging Pathogen Acinetobacter baumannii.</title>
        <authorList>
            <person name="Gallagher L.A."/>
            <person name="Ramage E."/>
            <person name="Weiss E.J."/>
            <person name="Radey M."/>
            <person name="Hayden H.S."/>
            <person name="Held K.G."/>
            <person name="Huse H.K."/>
            <person name="Zurawski D.V."/>
            <person name="Brittnacher M.J."/>
            <person name="Manoil C."/>
        </authorList>
    </citation>
    <scope>NUCLEOTIDE SEQUENCE [LARGE SCALE GENOMIC DNA]</scope>
    <source>
        <strain evidence="3 9">AB5075-UW</strain>
    </source>
</reference>
<gene>
    <name evidence="3" type="ORF">ABUW_3767</name>
    <name evidence="7" type="ORF">EA686_01100</name>
    <name evidence="8" type="ORF">EJ062_15910</name>
    <name evidence="4" type="ORF">F2P40_12830</name>
    <name evidence="5" type="ORF">GNY86_18800</name>
    <name evidence="6" type="ORF">J6E47_18790</name>
</gene>
<dbReference type="Gene3D" id="3.40.50.1820">
    <property type="entry name" value="alpha/beta hydrolase"/>
    <property type="match status" value="1"/>
</dbReference>
<reference evidence="9" key="2">
    <citation type="submission" date="2015-03" db="EMBL/GenBank/DDBJ databases">
        <authorList>
            <person name="Gallagher L.A."/>
            <person name="Hayden H.S."/>
            <person name="Weiss E.J."/>
            <person name="Hager K.R."/>
            <person name="Ramage E."/>
            <person name="Radey M.R."/>
            <person name="Bydalek R."/>
            <person name="Manoil C."/>
            <person name="Miller S.I."/>
            <person name="Brittnacher M.J."/>
        </authorList>
    </citation>
    <scope>NUCLEOTIDE SEQUENCE [LARGE SCALE GENOMIC DNA]</scope>
    <source>
        <strain evidence="9">AB5075-UW</strain>
    </source>
</reference>
<protein>
    <submittedName>
        <fullName evidence="4">Alpha/beta fold hydrolase</fullName>
    </submittedName>
    <submittedName>
        <fullName evidence="3">NAD dependent epimerase/dehydratase family</fullName>
    </submittedName>
</protein>
<dbReference type="EMBL" id="RXLU01000108">
    <property type="protein sequence ID" value="RTQ72518.1"/>
    <property type="molecule type" value="Genomic_DNA"/>
</dbReference>
<dbReference type="PATRIC" id="fig|470.1314.peg.2631"/>
<reference evidence="5 12" key="6">
    <citation type="submission" date="2019-11" db="EMBL/GenBank/DDBJ databases">
        <title>Multidrug-resistant Acinetobacter baumannii moving toward extensively drug-resistant over fifteen years in South of Brazil.</title>
        <authorList>
            <person name="Fedrigo N.H."/>
            <person name="Cerdeira L."/>
            <person name="Fuga B."/>
            <person name="Marini P.V.B."/>
            <person name="Shinohara D.R."/>
            <person name="Carrara-Marroni F.E."/>
            <person name="Lincopan N."/>
            <person name="Tognim M.C.B."/>
        </authorList>
    </citation>
    <scope>NUCLEOTIDE SEQUENCE [LARGE SCALE GENOMIC DNA]</scope>
    <source>
        <strain evidence="5 12">Ac576</strain>
    </source>
</reference>
<evidence type="ECO:0000313" key="5">
    <source>
        <dbReference type="EMBL" id="MVM93587.1"/>
    </source>
</evidence>
<feature type="domain" description="AB hydrolase-1" evidence="2">
    <location>
        <begin position="385"/>
        <end position="602"/>
    </location>
</feature>
<name>A0A0D5YM69_ACIBA</name>
<dbReference type="InterPro" id="IPR000073">
    <property type="entry name" value="AB_hydrolase_1"/>
</dbReference>
<dbReference type="AlphaFoldDB" id="A0A0D5YM69"/>
<dbReference type="InterPro" id="IPR036291">
    <property type="entry name" value="NAD(P)-bd_dom_sf"/>
</dbReference>
<dbReference type="Proteomes" id="UP000268239">
    <property type="component" value="Unassembled WGS sequence"/>
</dbReference>
<evidence type="ECO:0000259" key="1">
    <source>
        <dbReference type="Pfam" id="PF01370"/>
    </source>
</evidence>
<dbReference type="Gene3D" id="3.40.50.720">
    <property type="entry name" value="NAD(P)-binding Rossmann-like Domain"/>
    <property type="match status" value="1"/>
</dbReference>
<reference evidence="7 11" key="3">
    <citation type="submission" date="2018-10" db="EMBL/GenBank/DDBJ databases">
        <title>GWAS and RNA-Seq identify cryptic mechanisms of antimicrobial resistance in Acinetobacter baumannii.</title>
        <authorList>
            <person name="Sahl J.W."/>
        </authorList>
    </citation>
    <scope>NUCLEOTIDE SEQUENCE [LARGE SCALE GENOMIC DNA]</scope>
    <source>
        <strain evidence="7 11">TG28175</strain>
    </source>
</reference>
<evidence type="ECO:0000313" key="9">
    <source>
        <dbReference type="Proteomes" id="UP000032746"/>
    </source>
</evidence>
<evidence type="ECO:0000313" key="7">
    <source>
        <dbReference type="EMBL" id="RSR63642.1"/>
    </source>
</evidence>
<dbReference type="OMA" id="QNGQHNH"/>
<dbReference type="EMBL" id="WPIP01000238">
    <property type="protein sequence ID" value="MVM93587.1"/>
    <property type="molecule type" value="Genomic_DNA"/>
</dbReference>
<dbReference type="Pfam" id="PF01370">
    <property type="entry name" value="Epimerase"/>
    <property type="match status" value="1"/>
</dbReference>
<dbReference type="Proteomes" id="UP000439424">
    <property type="component" value="Unassembled WGS sequence"/>
</dbReference>
<dbReference type="PANTHER" id="PTHR43689:SF8">
    <property type="entry name" value="ALPHA_BETA-HYDROLASES SUPERFAMILY PROTEIN"/>
    <property type="match status" value="1"/>
</dbReference>
<dbReference type="PANTHER" id="PTHR43689">
    <property type="entry name" value="HYDROLASE"/>
    <property type="match status" value="1"/>
</dbReference>
<dbReference type="Pfam" id="PF12697">
    <property type="entry name" value="Abhydrolase_6"/>
    <property type="match status" value="1"/>
</dbReference>
<dbReference type="RefSeq" id="WP_000247733.1">
    <property type="nucleotide sequence ID" value="NZ_AP031576.1"/>
</dbReference>
<reference evidence="6" key="7">
    <citation type="submission" date="2021-03" db="EMBL/GenBank/DDBJ databases">
        <title>Complete genome sequencing of Acinetobacter baumannii.</title>
        <authorList>
            <person name="Yadav B."/>
            <person name="Makwana N."/>
            <person name="Kharat A.S."/>
            <person name="Veeraraghavan B."/>
            <person name="Vijayakumar S."/>
            <person name="Priya M."/>
        </authorList>
    </citation>
    <scope>NUCLEOTIDE SEQUENCE</scope>
    <source>
        <strain evidence="6">KSK6</strain>
    </source>
</reference>
<sequence>MVNLNNAKKDNFSRKTILVTGAAGFIGSRLIVELLREGHQVIAALRNAATKKNKLLGFIATEGLVDPSISFVEYDLSRDFKLDSLLSDAQTKIHVIYHLAASFNWGISKAEAERTNIKSGLALIEWAATLKQLERFIWIGGYRVAAPPQESADELYCKHGGYEASKILGHQAFIEACKRLNVPWTAINPATVIDGFYNYGDMQYIGIADMIDKLYQGRLLALPGGRDTFLPLCNMQYIVSFLIRTISYPETIAQEYMLLDPATPKFHRLVHLAAEHLGVSSPHLQIPKVLLEKLPEVLLDGSKEQLSFISTEHYHVAGAEAMAAKMGIADLISIMPYFSRWIDRLVLTRFGRMQVPTPNSFSYQNRYWTEIYTKQPVGSEKASALFLHGIPFDSACWSPIINKITYDQVAMMDLPGLGRSGSYEMMEDNNHQFIDTAAELLAPNSVVIAHSLGCLFALNLAKKYPDKVARLILISPYFVQAQAAKMFQIQAISKLIFRFVPKDVIAKDLHPEGQQNLSVRYAMDSLRRMSVSKHISEYMHHINLPQQRAAQTALLSELRSKIEIIVGEKDPIVTPISPDIPVHIIAGAGHNPHVTHVEAVYDYLTPVLTKYISTTAQLSDV</sequence>
<accession>A0A0D5YM69</accession>
<dbReference type="Proteomes" id="UP000664966">
    <property type="component" value="Chromosome"/>
</dbReference>
<dbReference type="EMBL" id="RFDI01000028">
    <property type="protein sequence ID" value="RSR63642.1"/>
    <property type="molecule type" value="Genomic_DNA"/>
</dbReference>
<evidence type="ECO:0000313" key="6">
    <source>
        <dbReference type="EMBL" id="QTK43381.1"/>
    </source>
</evidence>
<dbReference type="OrthoDB" id="9803010at2"/>
<dbReference type="EMBL" id="WIOC01000015">
    <property type="protein sequence ID" value="MQR50188.1"/>
    <property type="molecule type" value="Genomic_DNA"/>
</dbReference>
<evidence type="ECO:0000313" key="11">
    <source>
        <dbReference type="Proteomes" id="UP000280073"/>
    </source>
</evidence>